<feature type="signal peptide" evidence="12">
    <location>
        <begin position="1"/>
        <end position="25"/>
    </location>
</feature>
<keyword evidence="3 9" id="KW-1134">Transmembrane beta strand</keyword>
<feature type="domain" description="TonB-dependent receptor-like beta-barrel" evidence="13">
    <location>
        <begin position="271"/>
        <end position="732"/>
    </location>
</feature>
<dbReference type="PROSITE" id="PS01156">
    <property type="entry name" value="TONB_DEPENDENT_REC_2"/>
    <property type="match status" value="1"/>
</dbReference>
<dbReference type="InterPro" id="IPR037066">
    <property type="entry name" value="Plug_dom_sf"/>
</dbReference>
<evidence type="ECO:0000256" key="1">
    <source>
        <dbReference type="ARBA" id="ARBA00004571"/>
    </source>
</evidence>
<dbReference type="Gene3D" id="2.40.170.20">
    <property type="entry name" value="TonB-dependent receptor, beta-barrel domain"/>
    <property type="match status" value="1"/>
</dbReference>
<evidence type="ECO:0000256" key="7">
    <source>
        <dbReference type="ARBA" id="ARBA00023136"/>
    </source>
</evidence>
<dbReference type="InterPro" id="IPR036942">
    <property type="entry name" value="Beta-barrel_TonB_sf"/>
</dbReference>
<evidence type="ECO:0000256" key="12">
    <source>
        <dbReference type="SAM" id="SignalP"/>
    </source>
</evidence>
<evidence type="ECO:0000256" key="5">
    <source>
        <dbReference type="ARBA" id="ARBA00022729"/>
    </source>
</evidence>
<evidence type="ECO:0000256" key="3">
    <source>
        <dbReference type="ARBA" id="ARBA00022452"/>
    </source>
</evidence>
<evidence type="ECO:0000256" key="6">
    <source>
        <dbReference type="ARBA" id="ARBA00023077"/>
    </source>
</evidence>
<dbReference type="EMBL" id="JAVDDT010000008">
    <property type="protein sequence ID" value="MDQ2070580.1"/>
    <property type="molecule type" value="Genomic_DNA"/>
</dbReference>
<dbReference type="RefSeq" id="WP_306729077.1">
    <property type="nucleotide sequence ID" value="NZ_JAVDDT010000008.1"/>
</dbReference>
<keyword evidence="15" id="KW-0675">Receptor</keyword>
<dbReference type="PROSITE" id="PS52016">
    <property type="entry name" value="TONB_DEPENDENT_REC_3"/>
    <property type="match status" value="1"/>
</dbReference>
<protein>
    <submittedName>
        <fullName evidence="15">TonB-dependent receptor</fullName>
    </submittedName>
</protein>
<keyword evidence="6 11" id="KW-0798">TonB box</keyword>
<comment type="caution">
    <text evidence="15">The sequence shown here is derived from an EMBL/GenBank/DDBJ whole genome shotgun (WGS) entry which is preliminary data.</text>
</comment>
<evidence type="ECO:0000256" key="10">
    <source>
        <dbReference type="PROSITE-ProRule" id="PRU10144"/>
    </source>
</evidence>
<keyword evidence="5 12" id="KW-0732">Signal</keyword>
<sequence length="762" mass="83796">MKYQAERPLALLLAAGLLLSAPVQAENDLDADIQLDPRVFERISITGSRDAIREIPGSAHVIGEEELERSGYSDPHRILRSVPGVYIHEEEGFGLFPHVSIRGSRLERSGRITVMEDGVLAAPAAYSAPAAYVSPNMARMRQVEVRKGSSAIQYGPYTTSGALNMITAPVPEASEASASLMYGSRGGYRHHATVGGRSGNLGWLLEAWDSGSEGFKVLDVAQRRDNRMPDPDIGFAQRDLMGKLQWRPNGGERFQEIELMFATQDRTIHDTYLGLTQADYSATPFRRYAGSALDEINTEQDRVSLRHSIELGARSNLTTTLYNADSARNWYKLHEVWDGQGTPSYVGISTILDDPDNHVGEMAWIHGEGGDARGNVRANNRTYYSRGVQSVFDTIFEAGNWNNQLEVGVRYHQDNEDRLQWQDTYSMSNRMMRLVSPGSEAGAESGIPGSTTNRVTEATALALHVQNRMRRGNWTVIPGVRFEDIEIERTDYQQGEDATRDVINRVRTGSYSVVTPGLGAVYRHSDALSSFLGIHRGFSPAGADPDVDEERSINYETGIRYQNNGLSLEVIGFLTAYDNMVGTCTAASGADCEVGDQFNGGKVDVLGLEVLGRYDLSRLMATGLNLPLEVAYTRTSAEFKESFGSGFDEWGEVTRGDELPQIPSDQLNISLAAIAGDWLIRAGANYVSETRATAGSGPIAETDRIDARWLFDVSGERRIADGVRLFGSIENLSDETYVAARRPAGVRPGMPRTVWAGVKFDF</sequence>
<feature type="domain" description="TonB-dependent receptor plug" evidence="14">
    <location>
        <begin position="52"/>
        <end position="161"/>
    </location>
</feature>
<feature type="short sequence motif" description="TonB C-terminal box" evidence="10">
    <location>
        <begin position="745"/>
        <end position="762"/>
    </location>
</feature>
<evidence type="ECO:0000259" key="14">
    <source>
        <dbReference type="Pfam" id="PF07715"/>
    </source>
</evidence>
<dbReference type="Gene3D" id="2.170.130.10">
    <property type="entry name" value="TonB-dependent receptor, plug domain"/>
    <property type="match status" value="1"/>
</dbReference>
<name>A0ABU0W971_9GAMM</name>
<feature type="chain" id="PRO_5045919994" evidence="12">
    <location>
        <begin position="26"/>
        <end position="762"/>
    </location>
</feature>
<gene>
    <name evidence="15" type="ORF">RBH19_11935</name>
</gene>
<dbReference type="PANTHER" id="PTHR30442:SF0">
    <property type="entry name" value="FE(3+) DICITRATE TRANSPORT PROTEIN FECA"/>
    <property type="match status" value="1"/>
</dbReference>
<comment type="subcellular location">
    <subcellularLocation>
        <location evidence="1 9">Cell outer membrane</location>
        <topology evidence="1 9">Multi-pass membrane protein</topology>
    </subcellularLocation>
</comment>
<dbReference type="PANTHER" id="PTHR30442">
    <property type="entry name" value="IRON III DICITRATE TRANSPORT PROTEIN FECA"/>
    <property type="match status" value="1"/>
</dbReference>
<proteinExistence type="inferred from homology"/>
<dbReference type="InterPro" id="IPR000531">
    <property type="entry name" value="Beta-barrel_TonB"/>
</dbReference>
<dbReference type="InterPro" id="IPR039426">
    <property type="entry name" value="TonB-dep_rcpt-like"/>
</dbReference>
<evidence type="ECO:0000256" key="9">
    <source>
        <dbReference type="PROSITE-ProRule" id="PRU01360"/>
    </source>
</evidence>
<accession>A0ABU0W971</accession>
<evidence type="ECO:0000256" key="4">
    <source>
        <dbReference type="ARBA" id="ARBA00022692"/>
    </source>
</evidence>
<keyword evidence="4 9" id="KW-0812">Transmembrane</keyword>
<evidence type="ECO:0000313" key="15">
    <source>
        <dbReference type="EMBL" id="MDQ2070580.1"/>
    </source>
</evidence>
<evidence type="ECO:0000259" key="13">
    <source>
        <dbReference type="Pfam" id="PF00593"/>
    </source>
</evidence>
<keyword evidence="2 9" id="KW-0813">Transport</keyword>
<keyword evidence="7 9" id="KW-0472">Membrane</keyword>
<dbReference type="Proteomes" id="UP001239019">
    <property type="component" value="Unassembled WGS sequence"/>
</dbReference>
<dbReference type="Pfam" id="PF00593">
    <property type="entry name" value="TonB_dep_Rec_b-barrel"/>
    <property type="match status" value="1"/>
</dbReference>
<keyword evidence="16" id="KW-1185">Reference proteome</keyword>
<dbReference type="InterPro" id="IPR010917">
    <property type="entry name" value="TonB_rcpt_CS"/>
</dbReference>
<dbReference type="InterPro" id="IPR012910">
    <property type="entry name" value="Plug_dom"/>
</dbReference>
<keyword evidence="8 9" id="KW-0998">Cell outer membrane</keyword>
<comment type="similarity">
    <text evidence="9 11">Belongs to the TonB-dependent receptor family.</text>
</comment>
<evidence type="ECO:0000256" key="2">
    <source>
        <dbReference type="ARBA" id="ARBA00022448"/>
    </source>
</evidence>
<dbReference type="SUPFAM" id="SSF56935">
    <property type="entry name" value="Porins"/>
    <property type="match status" value="1"/>
</dbReference>
<evidence type="ECO:0000256" key="11">
    <source>
        <dbReference type="RuleBase" id="RU003357"/>
    </source>
</evidence>
<evidence type="ECO:0000256" key="8">
    <source>
        <dbReference type="ARBA" id="ARBA00023237"/>
    </source>
</evidence>
<reference evidence="15 16" key="1">
    <citation type="submission" date="2023-08" db="EMBL/GenBank/DDBJ databases">
        <title>Whole-genome sequencing of halo(alkali)philic microorganisms from hypersaline lakes.</title>
        <authorList>
            <person name="Sorokin D.Y."/>
            <person name="Abbas B."/>
            <person name="Merkel A.Y."/>
        </authorList>
    </citation>
    <scope>NUCLEOTIDE SEQUENCE [LARGE SCALE GENOMIC DNA]</scope>
    <source>
        <strain evidence="15 16">AB-CW4</strain>
    </source>
</reference>
<dbReference type="Pfam" id="PF07715">
    <property type="entry name" value="Plug"/>
    <property type="match status" value="1"/>
</dbReference>
<evidence type="ECO:0000313" key="16">
    <source>
        <dbReference type="Proteomes" id="UP001239019"/>
    </source>
</evidence>
<organism evidence="15 16">
    <name type="scientific">Natronospira bacteriovora</name>
    <dbReference type="NCBI Taxonomy" id="3069753"/>
    <lineage>
        <taxon>Bacteria</taxon>
        <taxon>Pseudomonadati</taxon>
        <taxon>Pseudomonadota</taxon>
        <taxon>Gammaproteobacteria</taxon>
        <taxon>Natronospirales</taxon>
        <taxon>Natronospiraceae</taxon>
        <taxon>Natronospira</taxon>
    </lineage>
</organism>